<sequence>MPVDKPPHVLQEQAILNEHWPSHPTDFSTHEPGIKVRARLIWEKDGEEYVRGLARRWDSTHVYVEIDDRRRHALGVWLKPCDVYRNSSV</sequence>
<dbReference type="EMBL" id="JAAGOA010000005">
    <property type="protein sequence ID" value="NEE00319.1"/>
    <property type="molecule type" value="Genomic_DNA"/>
</dbReference>
<proteinExistence type="predicted"/>
<dbReference type="RefSeq" id="WP_163735841.1">
    <property type="nucleotide sequence ID" value="NZ_JAAGOA010000005.1"/>
</dbReference>
<reference evidence="1 2" key="1">
    <citation type="submission" date="2020-02" db="EMBL/GenBank/DDBJ databases">
        <authorList>
            <person name="Li X.-J."/>
            <person name="Han X.-M."/>
        </authorList>
    </citation>
    <scope>NUCLEOTIDE SEQUENCE [LARGE SCALE GENOMIC DNA]</scope>
    <source>
        <strain evidence="1 2">CCTCC AB 2017055</strain>
    </source>
</reference>
<protein>
    <submittedName>
        <fullName evidence="1">Uncharacterized protein</fullName>
    </submittedName>
</protein>
<accession>A0A6L9S5G1</accession>
<gene>
    <name evidence="1" type="ORF">G1H10_09075</name>
</gene>
<evidence type="ECO:0000313" key="2">
    <source>
        <dbReference type="Proteomes" id="UP000475214"/>
    </source>
</evidence>
<comment type="caution">
    <text evidence="1">The sequence shown here is derived from an EMBL/GenBank/DDBJ whole genome shotgun (WGS) entry which is preliminary data.</text>
</comment>
<name>A0A6L9S5G1_9ACTN</name>
<dbReference type="AlphaFoldDB" id="A0A6L9S5G1"/>
<evidence type="ECO:0000313" key="1">
    <source>
        <dbReference type="EMBL" id="NEE00319.1"/>
    </source>
</evidence>
<organism evidence="1 2">
    <name type="scientific">Phytoactinopolyspora halotolerans</name>
    <dbReference type="NCBI Taxonomy" id="1981512"/>
    <lineage>
        <taxon>Bacteria</taxon>
        <taxon>Bacillati</taxon>
        <taxon>Actinomycetota</taxon>
        <taxon>Actinomycetes</taxon>
        <taxon>Jiangellales</taxon>
        <taxon>Jiangellaceae</taxon>
        <taxon>Phytoactinopolyspora</taxon>
    </lineage>
</organism>
<dbReference type="Proteomes" id="UP000475214">
    <property type="component" value="Unassembled WGS sequence"/>
</dbReference>
<keyword evidence="2" id="KW-1185">Reference proteome</keyword>